<organism evidence="9 10">
    <name type="scientific">Motilibacter deserti</name>
    <dbReference type="NCBI Taxonomy" id="2714956"/>
    <lineage>
        <taxon>Bacteria</taxon>
        <taxon>Bacillati</taxon>
        <taxon>Actinomycetota</taxon>
        <taxon>Actinomycetes</taxon>
        <taxon>Motilibacterales</taxon>
        <taxon>Motilibacteraceae</taxon>
        <taxon>Motilibacter</taxon>
    </lineage>
</organism>
<evidence type="ECO:0000259" key="7">
    <source>
        <dbReference type="Pfam" id="PF01782"/>
    </source>
</evidence>
<dbReference type="Proteomes" id="UP000800981">
    <property type="component" value="Unassembled WGS sequence"/>
</dbReference>
<dbReference type="HAMAP" id="MF_00014">
    <property type="entry name" value="Ribosome_mat_RimM"/>
    <property type="match status" value="1"/>
</dbReference>
<dbReference type="SUPFAM" id="SSF50346">
    <property type="entry name" value="PRC-barrel domain"/>
    <property type="match status" value="1"/>
</dbReference>
<feature type="region of interest" description="Disordered" evidence="6">
    <location>
        <begin position="168"/>
        <end position="197"/>
    </location>
</feature>
<gene>
    <name evidence="5 9" type="primary">rimM</name>
    <name evidence="9" type="ORF">G9H71_07080</name>
</gene>
<evidence type="ECO:0000256" key="6">
    <source>
        <dbReference type="SAM" id="MobiDB-lite"/>
    </source>
</evidence>
<evidence type="ECO:0000256" key="2">
    <source>
        <dbReference type="ARBA" id="ARBA00022517"/>
    </source>
</evidence>
<dbReference type="Pfam" id="PF01782">
    <property type="entry name" value="RimM"/>
    <property type="match status" value="1"/>
</dbReference>
<proteinExistence type="inferred from homology"/>
<keyword evidence="2 5" id="KW-0690">Ribosome biogenesis</keyword>
<dbReference type="Gene3D" id="2.30.30.240">
    <property type="entry name" value="PRC-barrel domain"/>
    <property type="match status" value="1"/>
</dbReference>
<protein>
    <recommendedName>
        <fullName evidence="5">Ribosome maturation factor RimM</fullName>
    </recommendedName>
</protein>
<comment type="subunit">
    <text evidence="5">Binds ribosomal protein uS19.</text>
</comment>
<evidence type="ECO:0000313" key="9">
    <source>
        <dbReference type="EMBL" id="NHC13542.1"/>
    </source>
</evidence>
<evidence type="ECO:0000256" key="5">
    <source>
        <dbReference type="HAMAP-Rule" id="MF_00014"/>
    </source>
</evidence>
<dbReference type="NCBIfam" id="TIGR02273">
    <property type="entry name" value="16S_RimM"/>
    <property type="match status" value="1"/>
</dbReference>
<reference evidence="9 10" key="1">
    <citation type="submission" date="2020-03" db="EMBL/GenBank/DDBJ databases">
        <title>Two novel Motilibacter sp.</title>
        <authorList>
            <person name="Liu S."/>
        </authorList>
    </citation>
    <scope>NUCLEOTIDE SEQUENCE [LARGE SCALE GENOMIC DNA]</scope>
    <source>
        <strain evidence="9 10">E257</strain>
    </source>
</reference>
<keyword evidence="3 5" id="KW-0698">rRNA processing</keyword>
<comment type="similarity">
    <text evidence="5">Belongs to the RimM family.</text>
</comment>
<dbReference type="EMBL" id="JAANNP010000002">
    <property type="protein sequence ID" value="NHC13542.1"/>
    <property type="molecule type" value="Genomic_DNA"/>
</dbReference>
<dbReference type="SUPFAM" id="SSF50447">
    <property type="entry name" value="Translation proteins"/>
    <property type="match status" value="1"/>
</dbReference>
<feature type="compositionally biased region" description="Low complexity" evidence="6">
    <location>
        <begin position="182"/>
        <end position="197"/>
    </location>
</feature>
<sequence length="197" mass="20846">MSDTVELVVGRIGRAHGIRGDLMVEVRTDDPELRFAAGASLRTDPAARGPLVVESGRVHSGRLVLHFVGVDDRTRAEELRNTLLLVDVPRDEEPDDPDEYYDHQLIGLAAVLPGGETVGEVTDVLHLPAQDVLALRRPDGREALVPFVTEIVPEVDLVAGRVVVDPPAGLLDDVPEADEADGPAGPDGADPAATGPA</sequence>
<evidence type="ECO:0000259" key="8">
    <source>
        <dbReference type="Pfam" id="PF24986"/>
    </source>
</evidence>
<keyword evidence="10" id="KW-1185">Reference proteome</keyword>
<dbReference type="InterPro" id="IPR011033">
    <property type="entry name" value="PRC_barrel-like_sf"/>
</dbReference>
<dbReference type="InterPro" id="IPR036976">
    <property type="entry name" value="RimM_N_sf"/>
</dbReference>
<feature type="domain" description="Ribosome maturation factor RimM PRC barrel" evidence="8">
    <location>
        <begin position="103"/>
        <end position="170"/>
    </location>
</feature>
<dbReference type="Pfam" id="PF24986">
    <property type="entry name" value="PRC_RimM"/>
    <property type="match status" value="1"/>
</dbReference>
<comment type="domain">
    <text evidence="5">The PRC barrel domain binds ribosomal protein uS19.</text>
</comment>
<dbReference type="InterPro" id="IPR009000">
    <property type="entry name" value="Transl_B-barrel_sf"/>
</dbReference>
<dbReference type="Gene3D" id="2.40.30.60">
    <property type="entry name" value="RimM"/>
    <property type="match status" value="1"/>
</dbReference>
<dbReference type="PANTHER" id="PTHR33692:SF1">
    <property type="entry name" value="RIBOSOME MATURATION FACTOR RIMM"/>
    <property type="match status" value="1"/>
</dbReference>
<dbReference type="InterPro" id="IPR002676">
    <property type="entry name" value="RimM_N"/>
</dbReference>
<name>A0ABX0GRQ7_9ACTN</name>
<dbReference type="InterPro" id="IPR056792">
    <property type="entry name" value="PRC_RimM"/>
</dbReference>
<comment type="caution">
    <text evidence="9">The sequence shown here is derived from an EMBL/GenBank/DDBJ whole genome shotgun (WGS) entry which is preliminary data.</text>
</comment>
<evidence type="ECO:0000256" key="3">
    <source>
        <dbReference type="ARBA" id="ARBA00022552"/>
    </source>
</evidence>
<evidence type="ECO:0000256" key="1">
    <source>
        <dbReference type="ARBA" id="ARBA00022490"/>
    </source>
</evidence>
<dbReference type="InterPro" id="IPR011961">
    <property type="entry name" value="RimM"/>
</dbReference>
<evidence type="ECO:0000313" key="10">
    <source>
        <dbReference type="Proteomes" id="UP000800981"/>
    </source>
</evidence>
<feature type="domain" description="RimM N-terminal" evidence="7">
    <location>
        <begin position="8"/>
        <end position="87"/>
    </location>
</feature>
<comment type="subcellular location">
    <subcellularLocation>
        <location evidence="5">Cytoplasm</location>
    </subcellularLocation>
</comment>
<accession>A0ABX0GRQ7</accession>
<keyword evidence="4 5" id="KW-0143">Chaperone</keyword>
<evidence type="ECO:0000256" key="4">
    <source>
        <dbReference type="ARBA" id="ARBA00023186"/>
    </source>
</evidence>
<comment type="function">
    <text evidence="5">An accessory protein needed during the final step in the assembly of 30S ribosomal subunit, possibly for assembly of the head region. Essential for efficient processing of 16S rRNA. May be needed both before and after RbfA during the maturation of 16S rRNA. It has affinity for free ribosomal 30S subunits but not for 70S ribosomes.</text>
</comment>
<dbReference type="PANTHER" id="PTHR33692">
    <property type="entry name" value="RIBOSOME MATURATION FACTOR RIMM"/>
    <property type="match status" value="1"/>
</dbReference>
<keyword evidence="1 5" id="KW-0963">Cytoplasm</keyword>